<dbReference type="GO" id="GO:0046872">
    <property type="term" value="F:metal ion binding"/>
    <property type="evidence" value="ECO:0007669"/>
    <property type="project" value="InterPro"/>
</dbReference>
<protein>
    <submittedName>
        <fullName evidence="5">Insulinase family protein</fullName>
    </submittedName>
</protein>
<evidence type="ECO:0000259" key="4">
    <source>
        <dbReference type="Pfam" id="PF05193"/>
    </source>
</evidence>
<keyword evidence="6" id="KW-1185">Reference proteome</keyword>
<dbReference type="EMBL" id="SXDP01000009">
    <property type="protein sequence ID" value="NEZ47601.1"/>
    <property type="molecule type" value="Genomic_DNA"/>
</dbReference>
<name>A0A6M0RBC3_9CLOT</name>
<evidence type="ECO:0000313" key="5">
    <source>
        <dbReference type="EMBL" id="NEZ47601.1"/>
    </source>
</evidence>
<dbReference type="Pfam" id="PF05193">
    <property type="entry name" value="Peptidase_M16_C"/>
    <property type="match status" value="1"/>
</dbReference>
<dbReference type="PANTHER" id="PTHR11851">
    <property type="entry name" value="METALLOPROTEASE"/>
    <property type="match status" value="1"/>
</dbReference>
<comment type="caution">
    <text evidence="5">The sequence shown here is derived from an EMBL/GenBank/DDBJ whole genome shotgun (WGS) entry which is preliminary data.</text>
</comment>
<evidence type="ECO:0000256" key="2">
    <source>
        <dbReference type="RuleBase" id="RU004447"/>
    </source>
</evidence>
<feature type="domain" description="Peptidase M16 C-terminal" evidence="4">
    <location>
        <begin position="167"/>
        <end position="329"/>
    </location>
</feature>
<dbReference type="InterPro" id="IPR001431">
    <property type="entry name" value="Pept_M16_Zn_BS"/>
</dbReference>
<dbReference type="GO" id="GO:0006508">
    <property type="term" value="P:proteolysis"/>
    <property type="evidence" value="ECO:0007669"/>
    <property type="project" value="InterPro"/>
</dbReference>
<reference evidence="5 6" key="1">
    <citation type="submission" date="2019-04" db="EMBL/GenBank/DDBJ databases">
        <title>Genome sequencing of Clostridium botulinum Groups I-IV and Clostridium butyricum.</title>
        <authorList>
            <person name="Brunt J."/>
            <person name="Van Vliet A.H.M."/>
            <person name="Stringer S.C."/>
            <person name="Carter A.T."/>
            <person name="Peck M.W."/>
        </authorList>
    </citation>
    <scope>NUCLEOTIDE SEQUENCE [LARGE SCALE GENOMIC DNA]</scope>
    <source>
        <strain evidence="5 6">IFR 18/094</strain>
    </source>
</reference>
<dbReference type="InterPro" id="IPR011765">
    <property type="entry name" value="Pept_M16_N"/>
</dbReference>
<evidence type="ECO:0000256" key="1">
    <source>
        <dbReference type="ARBA" id="ARBA00007261"/>
    </source>
</evidence>
<dbReference type="InterPro" id="IPR011249">
    <property type="entry name" value="Metalloenz_LuxS/M16"/>
</dbReference>
<dbReference type="InterPro" id="IPR007863">
    <property type="entry name" value="Peptidase_M16_C"/>
</dbReference>
<dbReference type="Gene3D" id="3.30.830.10">
    <property type="entry name" value="Metalloenzyme, LuxS/M16 peptidase-like"/>
    <property type="match status" value="2"/>
</dbReference>
<organism evidence="5 6">
    <name type="scientific">Clostridium niameyense</name>
    <dbReference type="NCBI Taxonomy" id="1622073"/>
    <lineage>
        <taxon>Bacteria</taxon>
        <taxon>Bacillati</taxon>
        <taxon>Bacillota</taxon>
        <taxon>Clostridia</taxon>
        <taxon>Eubacteriales</taxon>
        <taxon>Clostridiaceae</taxon>
        <taxon>Clostridium</taxon>
    </lineage>
</organism>
<dbReference type="SUPFAM" id="SSF63411">
    <property type="entry name" value="LuxS/MPP-like metallohydrolase"/>
    <property type="match status" value="2"/>
</dbReference>
<dbReference type="RefSeq" id="WP_163249548.1">
    <property type="nucleotide sequence ID" value="NZ_SXDP01000009.1"/>
</dbReference>
<dbReference type="InterPro" id="IPR050361">
    <property type="entry name" value="MPP/UQCRC_Complex"/>
</dbReference>
<feature type="domain" description="Peptidase M16 N-terminal" evidence="3">
    <location>
        <begin position="18"/>
        <end position="159"/>
    </location>
</feature>
<gene>
    <name evidence="5" type="ORF">FDF74_10400</name>
</gene>
<accession>A0A6M0RBC3</accession>
<dbReference type="Pfam" id="PF00675">
    <property type="entry name" value="Peptidase_M16"/>
    <property type="match status" value="1"/>
</dbReference>
<dbReference type="PANTHER" id="PTHR11851:SF49">
    <property type="entry name" value="MITOCHONDRIAL-PROCESSING PEPTIDASE SUBUNIT ALPHA"/>
    <property type="match status" value="1"/>
</dbReference>
<sequence length="409" mass="47718">MFDAKKNVLDNGIKLITIKKDTQMMSIHMGIKIGAIYEGKNEKGISHFIEHMLFKGTSSRNNEVLNKELEALGGEYNAYTDNSSTVFSITALKDEVEKSIELLSDMLKNSILDEKEIEKEREVILAEIRSCKDDIEDFSFKKTNEAAFKESPLRYDILGNENTVKSFDKNELKNFYEKYYVPNNSYIAIVSPFPHEYVIDLVKKYFKEWIYKEFNRNTVLEECNIPINKISYRKDIEQSTIVYLFTFYGLDKKEELALKILSYKLGESSNSILFRELREKRGFAYDIYTDLDLSAHVKTFYIYTSISKENLDSAMKVIDECINNIKERKIRFEKDTIDLMKKTLKTAIAFTLEDVTDLGNYALHQSIDGEDLFQFYKDIEDLNNMEKEDIYKIASKVLRNPTIHVLLNN</sequence>
<comment type="similarity">
    <text evidence="1 2">Belongs to the peptidase M16 family.</text>
</comment>
<evidence type="ECO:0000313" key="6">
    <source>
        <dbReference type="Proteomes" id="UP000473885"/>
    </source>
</evidence>
<proteinExistence type="inferred from homology"/>
<dbReference type="GO" id="GO:0004222">
    <property type="term" value="F:metalloendopeptidase activity"/>
    <property type="evidence" value="ECO:0007669"/>
    <property type="project" value="InterPro"/>
</dbReference>
<dbReference type="PROSITE" id="PS00143">
    <property type="entry name" value="INSULINASE"/>
    <property type="match status" value="1"/>
</dbReference>
<dbReference type="Proteomes" id="UP000473885">
    <property type="component" value="Unassembled WGS sequence"/>
</dbReference>
<dbReference type="AlphaFoldDB" id="A0A6M0RBC3"/>
<evidence type="ECO:0000259" key="3">
    <source>
        <dbReference type="Pfam" id="PF00675"/>
    </source>
</evidence>